<dbReference type="EMBL" id="JBHSAY010000009">
    <property type="protein sequence ID" value="MFC4132727.1"/>
    <property type="molecule type" value="Genomic_DNA"/>
</dbReference>
<keyword evidence="3" id="KW-1185">Reference proteome</keyword>
<evidence type="ECO:0000259" key="1">
    <source>
        <dbReference type="Pfam" id="PF17775"/>
    </source>
</evidence>
<protein>
    <submittedName>
        <fullName evidence="2">YchJ family protein</fullName>
    </submittedName>
</protein>
<feature type="domain" description="YchJ-like middle NTF2-like" evidence="1">
    <location>
        <begin position="26"/>
        <end position="115"/>
    </location>
</feature>
<dbReference type="InterPro" id="IPR032710">
    <property type="entry name" value="NTF2-like_dom_sf"/>
</dbReference>
<dbReference type="InterPro" id="IPR048469">
    <property type="entry name" value="YchJ-like_M"/>
</dbReference>
<comment type="caution">
    <text evidence="2">The sequence shown here is derived from an EMBL/GenBank/DDBJ whole genome shotgun (WGS) entry which is preliminary data.</text>
</comment>
<organism evidence="2 3">
    <name type="scientific">Hamadaea flava</name>
    <dbReference type="NCBI Taxonomy" id="1742688"/>
    <lineage>
        <taxon>Bacteria</taxon>
        <taxon>Bacillati</taxon>
        <taxon>Actinomycetota</taxon>
        <taxon>Actinomycetes</taxon>
        <taxon>Micromonosporales</taxon>
        <taxon>Micromonosporaceae</taxon>
        <taxon>Hamadaea</taxon>
    </lineage>
</organism>
<dbReference type="SUPFAM" id="SSF54427">
    <property type="entry name" value="NTF2-like"/>
    <property type="match status" value="1"/>
</dbReference>
<gene>
    <name evidence="2" type="ORF">ACFOZ4_19135</name>
</gene>
<proteinExistence type="predicted"/>
<reference evidence="3" key="1">
    <citation type="journal article" date="2019" name="Int. J. Syst. Evol. Microbiol.">
        <title>The Global Catalogue of Microorganisms (GCM) 10K type strain sequencing project: providing services to taxonomists for standard genome sequencing and annotation.</title>
        <authorList>
            <consortium name="The Broad Institute Genomics Platform"/>
            <consortium name="The Broad Institute Genome Sequencing Center for Infectious Disease"/>
            <person name="Wu L."/>
            <person name="Ma J."/>
        </authorList>
    </citation>
    <scope>NUCLEOTIDE SEQUENCE [LARGE SCALE GENOMIC DNA]</scope>
    <source>
        <strain evidence="3">CGMCC 4.7289</strain>
    </source>
</reference>
<dbReference type="Pfam" id="PF17775">
    <property type="entry name" value="YchJ_M-like"/>
    <property type="match status" value="1"/>
</dbReference>
<dbReference type="RefSeq" id="WP_253752725.1">
    <property type="nucleotide sequence ID" value="NZ_JAMZDZ010000001.1"/>
</dbReference>
<evidence type="ECO:0000313" key="2">
    <source>
        <dbReference type="EMBL" id="MFC4132727.1"/>
    </source>
</evidence>
<accession>A0ABV8LP36</accession>
<sequence>MKSCPCGLGPAYADCCGRWQHADAPTAELLMRSRYTAFVRGDTAYLLRTWHASSRPRRLDLTGGPRYTRLEILGQTGGSLFETTATVHFKAHYAGGVLEENSEFRREGGQWFYLSELPLR</sequence>
<evidence type="ECO:0000313" key="3">
    <source>
        <dbReference type="Proteomes" id="UP001595816"/>
    </source>
</evidence>
<dbReference type="Proteomes" id="UP001595816">
    <property type="component" value="Unassembled WGS sequence"/>
</dbReference>
<name>A0ABV8LP36_9ACTN</name>
<dbReference type="Gene3D" id="3.10.450.50">
    <property type="match status" value="1"/>
</dbReference>